<gene>
    <name evidence="10" type="ORF">K444DRAFT_647485</name>
</gene>
<dbReference type="Gene3D" id="3.30.1020.10">
    <property type="entry name" value="Antioxidant, Horf6, Chain A, domain2"/>
    <property type="match status" value="1"/>
</dbReference>
<dbReference type="InParanoid" id="A0A2J6SK90"/>
<evidence type="ECO:0000256" key="4">
    <source>
        <dbReference type="ARBA" id="ARBA00022862"/>
    </source>
</evidence>
<keyword evidence="1" id="KW-0880">Kelch repeat</keyword>
<feature type="domain" description="Thioredoxin" evidence="9">
    <location>
        <begin position="10"/>
        <end position="173"/>
    </location>
</feature>
<dbReference type="InterPro" id="IPR011333">
    <property type="entry name" value="SKP1/BTB/POZ_sf"/>
</dbReference>
<dbReference type="Gene3D" id="3.40.30.10">
    <property type="entry name" value="Glutaredoxin"/>
    <property type="match status" value="1"/>
</dbReference>
<comment type="similarity">
    <text evidence="7">Belongs to the peroxiredoxin family. Prx6 subfamily.</text>
</comment>
<dbReference type="FunFam" id="3.30.1020.10:FF:000001">
    <property type="entry name" value="1-Cys peroxiredoxin"/>
    <property type="match status" value="1"/>
</dbReference>
<keyword evidence="4" id="KW-0049">Antioxidant</keyword>
<evidence type="ECO:0000256" key="3">
    <source>
        <dbReference type="ARBA" id="ARBA00022737"/>
    </source>
</evidence>
<dbReference type="OrthoDB" id="10001928at2759"/>
<dbReference type="Pfam" id="PF10417">
    <property type="entry name" value="1-cysPrx_C"/>
    <property type="match status" value="1"/>
</dbReference>
<evidence type="ECO:0000256" key="6">
    <source>
        <dbReference type="ARBA" id="ARBA00023284"/>
    </source>
</evidence>
<dbReference type="InterPro" id="IPR013766">
    <property type="entry name" value="Thioredoxin_domain"/>
</dbReference>
<feature type="compositionally biased region" description="Low complexity" evidence="8">
    <location>
        <begin position="784"/>
        <end position="809"/>
    </location>
</feature>
<dbReference type="InterPro" id="IPR019479">
    <property type="entry name" value="Peroxiredoxin_C"/>
</dbReference>
<dbReference type="SUPFAM" id="SSF52833">
    <property type="entry name" value="Thioredoxin-like"/>
    <property type="match status" value="1"/>
</dbReference>
<reference evidence="10 11" key="1">
    <citation type="submission" date="2016-04" db="EMBL/GenBank/DDBJ databases">
        <title>A degradative enzymes factory behind the ericoid mycorrhizal symbiosis.</title>
        <authorList>
            <consortium name="DOE Joint Genome Institute"/>
            <person name="Martino E."/>
            <person name="Morin E."/>
            <person name="Grelet G."/>
            <person name="Kuo A."/>
            <person name="Kohler A."/>
            <person name="Daghino S."/>
            <person name="Barry K."/>
            <person name="Choi C."/>
            <person name="Cichocki N."/>
            <person name="Clum A."/>
            <person name="Copeland A."/>
            <person name="Hainaut M."/>
            <person name="Haridas S."/>
            <person name="Labutti K."/>
            <person name="Lindquist E."/>
            <person name="Lipzen A."/>
            <person name="Khouja H.-R."/>
            <person name="Murat C."/>
            <person name="Ohm R."/>
            <person name="Olson A."/>
            <person name="Spatafora J."/>
            <person name="Veneault-Fourrey C."/>
            <person name="Henrissat B."/>
            <person name="Grigoriev I."/>
            <person name="Martin F."/>
            <person name="Perotto S."/>
        </authorList>
    </citation>
    <scope>NUCLEOTIDE SEQUENCE [LARGE SCALE GENOMIC DNA]</scope>
    <source>
        <strain evidence="10 11">E</strain>
    </source>
</reference>
<dbReference type="FunFam" id="3.40.30.10:FF:000011">
    <property type="entry name" value="Peroxiredoxin PRX1"/>
    <property type="match status" value="1"/>
</dbReference>
<feature type="compositionally biased region" description="Polar residues" evidence="8">
    <location>
        <begin position="979"/>
        <end position="991"/>
    </location>
</feature>
<feature type="compositionally biased region" description="Polar residues" evidence="8">
    <location>
        <begin position="501"/>
        <end position="513"/>
    </location>
</feature>
<evidence type="ECO:0000259" key="9">
    <source>
        <dbReference type="PROSITE" id="PS51352"/>
    </source>
</evidence>
<keyword evidence="6" id="KW-0676">Redox-active center</keyword>
<dbReference type="Pfam" id="PF24681">
    <property type="entry name" value="Kelch_KLHDC2_KLHL20_DRC7"/>
    <property type="match status" value="1"/>
</dbReference>
<evidence type="ECO:0000313" key="10">
    <source>
        <dbReference type="EMBL" id="PMD51199.1"/>
    </source>
</evidence>
<dbReference type="RefSeq" id="XP_024728103.1">
    <property type="nucleotide sequence ID" value="XM_024885344.1"/>
</dbReference>
<dbReference type="FunFam" id="3.30.710.10:FF:000142">
    <property type="entry name" value="Regulatory protein ral2, variant"/>
    <property type="match status" value="1"/>
</dbReference>
<dbReference type="GO" id="GO:0005739">
    <property type="term" value="C:mitochondrion"/>
    <property type="evidence" value="ECO:0007669"/>
    <property type="project" value="TreeGrafter"/>
</dbReference>
<dbReference type="GeneID" id="36593421"/>
<proteinExistence type="inferred from homology"/>
<protein>
    <recommendedName>
        <fullName evidence="9">Thioredoxin domain-containing protein</fullName>
    </recommendedName>
</protein>
<dbReference type="PROSITE" id="PS51352">
    <property type="entry name" value="THIOREDOXIN_2"/>
    <property type="match status" value="1"/>
</dbReference>
<accession>A0A2J6SK90</accession>
<dbReference type="InterPro" id="IPR000866">
    <property type="entry name" value="AhpC/TSA"/>
</dbReference>
<dbReference type="EMBL" id="KZ613912">
    <property type="protein sequence ID" value="PMD51199.1"/>
    <property type="molecule type" value="Genomic_DNA"/>
</dbReference>
<sequence>MATDARAAPLRLGSLAPNFQAETTQGPIDFHEFIGDKWVVLFSHPEDYTPVCTTELGAFAKLEPEFTKRGVKLIGLSANTIESHGGWIKDIDEISGSKLSFPIIGDKQRAVAYLYDMLDHQDTTNVDSKGIAFTIRSVFIIDPKKTIRLILSYPASTGRNTAEVLRVVDSLQTGDKHRITTPINWIPGDDVIVHPSVKNEEAKTLFPQFRIVKPYLRFTPLPKEQTSAADVLTPRSNGPPSAGPSPAQPRSAGGNNGNTVGTPTGSSQHLSGLMCNVHRTTGREPYPLVGATTTILGDKLYVFGGRILSRTRPALTADLYELDLIRRHWTKVDTLGDLPPPRYFHSVCPLGDTKLVCYGGMSPAPTQVMSDIYIYDAPAKTWSFIPTQDTPQGRYAHCATILPSSATFSSTNAASSALHHNPPGTNPNQGTIGVNIDGTGGAEMVVVGGQDSANHYIEQISVFNLRSLKWTTTQQLGKSCGAYRSVVAPLPSGVSARLGKTSPTKPENSSISQDSKDPASSMLIYSNYNFLDVKLELQIRASDGTLSEKPMQGTYSPPGLRFPNGGVIDANFVVSGTYLTSSKQEYALWALDLRTLTWSRIDAGGNVFSQGSWNRGVLWNRRNTFVILGNRKRSLVEDYNHRRINFTNVCMVELEAFGLYDNPRKVAPMSGFVSASSPFAAPSLSLSTKAGWTAGGRSFTKAAEELGQTALGLRELADMDILCVGGERIPVNSRIVARRWGPYFVQLLREGAATQDGNDTATLRPDNIFRHNPSRNSSVTITPSLGGQSSNISTSSTLNNTSSASLGSGQQQASVDLATLSLPPDATSLSPTSRPRTLYLPHTQLTLQSLLHFLYTSSLPPSSSPLCTPQILCSLLQIARPYRIDGLLEAVVERLHEVLDSRNAAAVFNASAMAAGGGRSTSTTSALSENWLLDQLRINTSVGNLGTGAGGRKAEDEESMSASSGAASDASESDLSGGMSASESGARNSNEGKAVWKGDVSAVIGLQKRGLRGLMEGRRLRERGASIGPTQQNPVPRVGLGIGGASGAI</sequence>
<evidence type="ECO:0000256" key="2">
    <source>
        <dbReference type="ARBA" id="ARBA00022559"/>
    </source>
</evidence>
<dbReference type="PANTHER" id="PTHR43503:SF2">
    <property type="entry name" value="NEGATIVE REGULATOR OF SPORULATION MDS3-RELATED"/>
    <property type="match status" value="1"/>
</dbReference>
<dbReference type="SUPFAM" id="SSF117281">
    <property type="entry name" value="Kelch motif"/>
    <property type="match status" value="1"/>
</dbReference>
<organism evidence="10 11">
    <name type="scientific">Hyaloscypha bicolor E</name>
    <dbReference type="NCBI Taxonomy" id="1095630"/>
    <lineage>
        <taxon>Eukaryota</taxon>
        <taxon>Fungi</taxon>
        <taxon>Dikarya</taxon>
        <taxon>Ascomycota</taxon>
        <taxon>Pezizomycotina</taxon>
        <taxon>Leotiomycetes</taxon>
        <taxon>Helotiales</taxon>
        <taxon>Hyaloscyphaceae</taxon>
        <taxon>Hyaloscypha</taxon>
        <taxon>Hyaloscypha bicolor</taxon>
    </lineage>
</organism>
<dbReference type="InterPro" id="IPR036249">
    <property type="entry name" value="Thioredoxin-like_sf"/>
</dbReference>
<dbReference type="STRING" id="1095630.A0A2J6SK90"/>
<dbReference type="PANTHER" id="PTHR43503">
    <property type="entry name" value="MCG48959-RELATED"/>
    <property type="match status" value="1"/>
</dbReference>
<feature type="region of interest" description="Disordered" evidence="8">
    <location>
        <begin position="756"/>
        <end position="809"/>
    </location>
</feature>
<dbReference type="Pfam" id="PF00578">
    <property type="entry name" value="AhpC-TSA"/>
    <property type="match status" value="1"/>
</dbReference>
<dbReference type="Gene3D" id="3.30.710.10">
    <property type="entry name" value="Potassium Channel Kv1.1, Chain A"/>
    <property type="match status" value="1"/>
</dbReference>
<evidence type="ECO:0000313" key="11">
    <source>
        <dbReference type="Proteomes" id="UP000235371"/>
    </source>
</evidence>
<evidence type="ECO:0000256" key="5">
    <source>
        <dbReference type="ARBA" id="ARBA00023002"/>
    </source>
</evidence>
<dbReference type="Proteomes" id="UP000235371">
    <property type="component" value="Unassembled WGS sequence"/>
</dbReference>
<keyword evidence="5" id="KW-0560">Oxidoreductase</keyword>
<feature type="compositionally biased region" description="Low complexity" evidence="8">
    <location>
        <begin position="960"/>
        <end position="978"/>
    </location>
</feature>
<feature type="compositionally biased region" description="Low complexity" evidence="8">
    <location>
        <begin position="248"/>
        <end position="265"/>
    </location>
</feature>
<keyword evidence="3" id="KW-0677">Repeat</keyword>
<feature type="region of interest" description="Disordered" evidence="8">
    <location>
        <begin position="944"/>
        <end position="993"/>
    </location>
</feature>
<dbReference type="AlphaFoldDB" id="A0A2J6SK90"/>
<dbReference type="Gene3D" id="2.120.10.80">
    <property type="entry name" value="Kelch-type beta propeller"/>
    <property type="match status" value="1"/>
</dbReference>
<dbReference type="GO" id="GO:0005829">
    <property type="term" value="C:cytosol"/>
    <property type="evidence" value="ECO:0007669"/>
    <property type="project" value="TreeGrafter"/>
</dbReference>
<keyword evidence="2" id="KW-0575">Peroxidase</keyword>
<dbReference type="GO" id="GO:0051920">
    <property type="term" value="F:peroxiredoxin activity"/>
    <property type="evidence" value="ECO:0007669"/>
    <property type="project" value="InterPro"/>
</dbReference>
<dbReference type="GO" id="GO:0045454">
    <property type="term" value="P:cell redox homeostasis"/>
    <property type="evidence" value="ECO:0007669"/>
    <property type="project" value="TreeGrafter"/>
</dbReference>
<dbReference type="InterPro" id="IPR045020">
    <property type="entry name" value="PRX_1cys"/>
</dbReference>
<dbReference type="CDD" id="cd03016">
    <property type="entry name" value="PRX_1cys"/>
    <property type="match status" value="1"/>
</dbReference>
<evidence type="ECO:0000256" key="1">
    <source>
        <dbReference type="ARBA" id="ARBA00022441"/>
    </source>
</evidence>
<keyword evidence="11" id="KW-1185">Reference proteome</keyword>
<feature type="region of interest" description="Disordered" evidence="8">
    <location>
        <begin position="494"/>
        <end position="517"/>
    </location>
</feature>
<name>A0A2J6SK90_9HELO</name>
<evidence type="ECO:0000256" key="8">
    <source>
        <dbReference type="SAM" id="MobiDB-lite"/>
    </source>
</evidence>
<feature type="region of interest" description="Disordered" evidence="8">
    <location>
        <begin position="226"/>
        <end position="271"/>
    </location>
</feature>
<dbReference type="InterPro" id="IPR015915">
    <property type="entry name" value="Kelch-typ_b-propeller"/>
</dbReference>
<feature type="compositionally biased region" description="Polar residues" evidence="8">
    <location>
        <begin position="774"/>
        <end position="783"/>
    </location>
</feature>
<evidence type="ECO:0000256" key="7">
    <source>
        <dbReference type="ARBA" id="ARBA00025719"/>
    </source>
</evidence>